<name>A0A4C1Y3U6_EUMVA</name>
<dbReference type="GO" id="GO:0005634">
    <property type="term" value="C:nucleus"/>
    <property type="evidence" value="ECO:0007669"/>
    <property type="project" value="TreeGrafter"/>
</dbReference>
<dbReference type="InterPro" id="IPR035965">
    <property type="entry name" value="PAS-like_dom_sf"/>
</dbReference>
<dbReference type="CDD" id="cd00130">
    <property type="entry name" value="PAS"/>
    <property type="match status" value="1"/>
</dbReference>
<dbReference type="PROSITE" id="PS50011">
    <property type="entry name" value="PROTEIN_KINASE_DOM"/>
    <property type="match status" value="1"/>
</dbReference>
<feature type="region of interest" description="Disordered" evidence="4">
    <location>
        <begin position="454"/>
        <end position="475"/>
    </location>
</feature>
<reference evidence="6 7" key="1">
    <citation type="journal article" date="2019" name="Commun. Biol.">
        <title>The bagworm genome reveals a unique fibroin gene that provides high tensile strength.</title>
        <authorList>
            <person name="Kono N."/>
            <person name="Nakamura H."/>
            <person name="Ohtoshi R."/>
            <person name="Tomita M."/>
            <person name="Numata K."/>
            <person name="Arakawa K."/>
        </authorList>
    </citation>
    <scope>NUCLEOTIDE SEQUENCE [LARGE SCALE GENOMIC DNA]</scope>
</reference>
<dbReference type="GO" id="GO:0004674">
    <property type="term" value="F:protein serine/threonine kinase activity"/>
    <property type="evidence" value="ECO:0007669"/>
    <property type="project" value="TreeGrafter"/>
</dbReference>
<dbReference type="Proteomes" id="UP000299102">
    <property type="component" value="Unassembled WGS sequence"/>
</dbReference>
<feature type="domain" description="Protein kinase" evidence="5">
    <location>
        <begin position="774"/>
        <end position="1014"/>
    </location>
</feature>
<dbReference type="InterPro" id="IPR011009">
    <property type="entry name" value="Kinase-like_dom_sf"/>
</dbReference>
<dbReference type="PANTHER" id="PTHR24346:SF51">
    <property type="entry name" value="PAS DOMAIN-CONTAINING SERINE_THREONINE-PROTEIN KINASE"/>
    <property type="match status" value="1"/>
</dbReference>
<dbReference type="PANTHER" id="PTHR24346">
    <property type="entry name" value="MAP/MICROTUBULE AFFINITY-REGULATING KINASE"/>
    <property type="match status" value="1"/>
</dbReference>
<dbReference type="Gene3D" id="1.10.510.10">
    <property type="entry name" value="Transferase(Phosphotransferase) domain 1"/>
    <property type="match status" value="1"/>
</dbReference>
<dbReference type="Gene3D" id="3.30.450.20">
    <property type="entry name" value="PAS domain"/>
    <property type="match status" value="2"/>
</dbReference>
<comment type="caution">
    <text evidence="6">The sequence shown here is derived from an EMBL/GenBank/DDBJ whole genome shotgun (WGS) entry which is preliminary data.</text>
</comment>
<feature type="binding site" evidence="3">
    <location>
        <position position="807"/>
    </location>
    <ligand>
        <name>ATP</name>
        <dbReference type="ChEBI" id="CHEBI:30616"/>
    </ligand>
</feature>
<sequence length="1164" mass="129179">MDLCPLRKKVIRSVPHRSWSPTRTVKVHRSKEFNHASTNCSFEGNQSFPCLKRQVRAFKMELETPTKIKSSTDLVRVDGPNGLRFNSSLAYTETTGTTVQLQTDRWQQSINQTKAVFTIEPKTSKILIVNSKACSLLGYSSGELCGLNFSELLRDKKRDLTLYEPTEGDGSEDGTVVVISGKVVELVSKEGVPIQVSLWVRQLDNDGPCLVVAEPVHCKSVTFIVEMDTGLILSCDNEDAAMLFQADTAEKLIGLPIVSLIPSIQLPSEKGPIPKNICKQKATGRTLEGGTFPLCLWIVRLDTSDGKLRGAVKVYKEKSVLEVTVRVTYNVSGLLVVDESGVITACNHHFAMLTFGKTHSEVIGHHIEEIIQNFCQDCDLIKLTERNRNMTLSPVNHDDDGSVSDTDDSCGAFNGSQKSACISLNINAIREKSSSALCLDKSYGLVTHTPTPTQDMVSSISTTEQRNDVSAVPDVTSGMSGISIDEENYCHSSISKSRSENLLRSEQSHSIVKGAVVKAEKSESMYYTSQHSQEVTPLMNTSRVRLNDPSLRLSLDSSKYRCMKGNLISKEDKSSLSLDFCDSNETSADFLTPINEMPLPGCELEELPKHNGNESIDSLSNEINLETQTESAPRRKFDDDIPETPCVPKRLQMCLSTSTPQQIRAREPDIDGHRDGTYRGVVFHKDGTELSVVYTVSSMQLAGGSRVRCVWLGVQLDEAADAPPRHTTLASSLTSTADNSLALGTKSASSRPQSMSLMSQCGEEQLVGDYSRHYVTLKQIGKGAYGCVKMAYRRSDRLLAVAKFILKEKVGAQFWVDGPDGRRVPLEVSVLDVFENDKYFQMVMEKHGAGMDLFEFIERRPRLDEPLLSYIFRQIGQAVEYLHSLNILHRDIKDENVIIDNKFHVKLIDFGSATFMSKDTLFSTFYGTTEYCSPEVLAGNKYAGPELEMWSMGITLYVLTFFVNPFSDIEDTIQGPLVLPQPVSEELEQLLHWMLCKEPSQRCTVIQLMAHPWIRQPVAIVNYIFHEIVQCDRHEANPETYYSGTPCTPRSVSPVSLADHVVKERSNPSEIALRSEGKNLSKDELKRNSAALHVLSAGDKDVHSDNYSLRSSADILDISSKPVSDAALTDISSDATGHAACDIDYDCDQYDCDSWDECEQDSFS</sequence>
<dbReference type="FunFam" id="1.10.510.10:FF:000351">
    <property type="entry name" value="PAS domain-containing serine/threonine-protein kinase"/>
    <property type="match status" value="1"/>
</dbReference>
<dbReference type="SMART" id="SM00220">
    <property type="entry name" value="S_TKc"/>
    <property type="match status" value="1"/>
</dbReference>
<dbReference type="GO" id="GO:0035556">
    <property type="term" value="P:intracellular signal transduction"/>
    <property type="evidence" value="ECO:0007669"/>
    <property type="project" value="TreeGrafter"/>
</dbReference>
<evidence type="ECO:0000256" key="3">
    <source>
        <dbReference type="PROSITE-ProRule" id="PRU10141"/>
    </source>
</evidence>
<dbReference type="GO" id="GO:0005829">
    <property type="term" value="C:cytosol"/>
    <property type="evidence" value="ECO:0007669"/>
    <property type="project" value="TreeGrafter"/>
</dbReference>
<dbReference type="Pfam" id="PF00069">
    <property type="entry name" value="Pkinase"/>
    <property type="match status" value="1"/>
</dbReference>
<dbReference type="PROSITE" id="PS00107">
    <property type="entry name" value="PROTEIN_KINASE_ATP"/>
    <property type="match status" value="1"/>
</dbReference>
<dbReference type="PROSITE" id="PS00108">
    <property type="entry name" value="PROTEIN_KINASE_ST"/>
    <property type="match status" value="1"/>
</dbReference>
<dbReference type="SUPFAM" id="SSF55785">
    <property type="entry name" value="PYP-like sensor domain (PAS domain)"/>
    <property type="match status" value="1"/>
</dbReference>
<keyword evidence="7" id="KW-1185">Reference proteome</keyword>
<dbReference type="InterPro" id="IPR008271">
    <property type="entry name" value="Ser/Thr_kinase_AS"/>
</dbReference>
<dbReference type="OrthoDB" id="10252171at2759"/>
<keyword evidence="1 3" id="KW-0547">Nucleotide-binding</keyword>
<dbReference type="InterPro" id="IPR000014">
    <property type="entry name" value="PAS"/>
</dbReference>
<dbReference type="Gene3D" id="3.30.200.20">
    <property type="entry name" value="Phosphorylase Kinase, domain 1"/>
    <property type="match status" value="1"/>
</dbReference>
<evidence type="ECO:0000313" key="7">
    <source>
        <dbReference type="Proteomes" id="UP000299102"/>
    </source>
</evidence>
<evidence type="ECO:0000256" key="2">
    <source>
        <dbReference type="ARBA" id="ARBA00022840"/>
    </source>
</evidence>
<dbReference type="AlphaFoldDB" id="A0A4C1Y3U6"/>
<protein>
    <recommendedName>
        <fullName evidence="5">Protein kinase domain-containing protein</fullName>
    </recommendedName>
</protein>
<accession>A0A4C1Y3U6</accession>
<dbReference type="InterPro" id="IPR017441">
    <property type="entry name" value="Protein_kinase_ATP_BS"/>
</dbReference>
<evidence type="ECO:0000256" key="1">
    <source>
        <dbReference type="ARBA" id="ARBA00022741"/>
    </source>
</evidence>
<dbReference type="EMBL" id="BGZK01001089">
    <property type="protein sequence ID" value="GBP70891.1"/>
    <property type="molecule type" value="Genomic_DNA"/>
</dbReference>
<dbReference type="GO" id="GO:0045719">
    <property type="term" value="P:negative regulation of glycogen biosynthetic process"/>
    <property type="evidence" value="ECO:0007669"/>
    <property type="project" value="TreeGrafter"/>
</dbReference>
<evidence type="ECO:0000256" key="4">
    <source>
        <dbReference type="SAM" id="MobiDB-lite"/>
    </source>
</evidence>
<dbReference type="GO" id="GO:0005524">
    <property type="term" value="F:ATP binding"/>
    <property type="evidence" value="ECO:0007669"/>
    <property type="project" value="UniProtKB-UniRule"/>
</dbReference>
<dbReference type="InterPro" id="IPR000719">
    <property type="entry name" value="Prot_kinase_dom"/>
</dbReference>
<dbReference type="STRING" id="151549.A0A4C1Y3U6"/>
<gene>
    <name evidence="6" type="ORF">EVAR_55245_1</name>
</gene>
<evidence type="ECO:0000313" key="6">
    <source>
        <dbReference type="EMBL" id="GBP70891.1"/>
    </source>
</evidence>
<evidence type="ECO:0000259" key="5">
    <source>
        <dbReference type="PROSITE" id="PS50011"/>
    </source>
</evidence>
<keyword evidence="2 3" id="KW-0067">ATP-binding</keyword>
<dbReference type="SUPFAM" id="SSF56112">
    <property type="entry name" value="Protein kinase-like (PK-like)"/>
    <property type="match status" value="1"/>
</dbReference>
<dbReference type="Pfam" id="PF13426">
    <property type="entry name" value="PAS_9"/>
    <property type="match status" value="2"/>
</dbReference>
<dbReference type="NCBIfam" id="TIGR00229">
    <property type="entry name" value="sensory_box"/>
    <property type="match status" value="1"/>
</dbReference>
<proteinExistence type="predicted"/>
<feature type="compositionally biased region" description="Polar residues" evidence="4">
    <location>
        <begin position="454"/>
        <end position="464"/>
    </location>
</feature>
<organism evidence="6 7">
    <name type="scientific">Eumeta variegata</name>
    <name type="common">Bagworm moth</name>
    <name type="synonym">Eumeta japonica</name>
    <dbReference type="NCBI Taxonomy" id="151549"/>
    <lineage>
        <taxon>Eukaryota</taxon>
        <taxon>Metazoa</taxon>
        <taxon>Ecdysozoa</taxon>
        <taxon>Arthropoda</taxon>
        <taxon>Hexapoda</taxon>
        <taxon>Insecta</taxon>
        <taxon>Pterygota</taxon>
        <taxon>Neoptera</taxon>
        <taxon>Endopterygota</taxon>
        <taxon>Lepidoptera</taxon>
        <taxon>Glossata</taxon>
        <taxon>Ditrysia</taxon>
        <taxon>Tineoidea</taxon>
        <taxon>Psychidae</taxon>
        <taxon>Oiketicinae</taxon>
        <taxon>Eumeta</taxon>
    </lineage>
</organism>